<dbReference type="Proteomes" id="UP000054771">
    <property type="component" value="Unassembled WGS sequence"/>
</dbReference>
<protein>
    <recommendedName>
        <fullName evidence="3">Alpha/beta hydrolase fold-3 domain-containing protein</fullName>
    </recommendedName>
</protein>
<evidence type="ECO:0000313" key="5">
    <source>
        <dbReference type="Proteomes" id="UP000054771"/>
    </source>
</evidence>
<evidence type="ECO:0000256" key="2">
    <source>
        <dbReference type="ARBA" id="ARBA00022801"/>
    </source>
</evidence>
<dbReference type="InterPro" id="IPR013094">
    <property type="entry name" value="AB_hydrolase_3"/>
</dbReference>
<dbReference type="Gene3D" id="3.40.50.1820">
    <property type="entry name" value="alpha/beta hydrolase"/>
    <property type="match status" value="1"/>
</dbReference>
<sequence>MSIPLQALTSLLTTTPAILKTLILHLLGLSPTSRKWDLHTLLTVATLRAILSQSHKSSISAQQQRTIQDRPVRGEMWISRVTFPVFPSESLRNVMLDAVQALGNGRQEYYIPDMEPVEAEWTGYRLVEIATTPELEIDEGDKYRCLMNEVTSPVVLLYFHGGSYYLMDPASHRGVVAEYARLTGGRALSVRYRLAPQHPFPSQLLDALLVYLLLLYPHDGSLHDPVRPEHIVLGGDSSGGNLALALLQTILYLQRSAQESGIPVPIPTPAGLALISPTLDLTRSLRSPTPFDYLPLSSPTHNPVASSPPCKFWPSTPARAEIFCTASMLSHPLVSPLAASPEHWKGAPPIFISCGEEAISLECKVFASILAKQGVKVVWEQYEAMPHCFSHLFLKREVGRMGVEGVAEFVKRVVTVPQATRTSGWFVEAKSLERREVDVTGLGGGVEDGVVERMERAKDQIVIMWEEKMANDNST</sequence>
<dbReference type="InterPro" id="IPR050300">
    <property type="entry name" value="GDXG_lipolytic_enzyme"/>
</dbReference>
<evidence type="ECO:0000256" key="1">
    <source>
        <dbReference type="ARBA" id="ARBA00010515"/>
    </source>
</evidence>
<dbReference type="PANTHER" id="PTHR48081">
    <property type="entry name" value="AB HYDROLASE SUPERFAMILY PROTEIN C4A8.06C"/>
    <property type="match status" value="1"/>
</dbReference>
<name>A0A0U5CPW6_ASPCI</name>
<evidence type="ECO:0000259" key="3">
    <source>
        <dbReference type="Pfam" id="PF07859"/>
    </source>
</evidence>
<organism evidence="4 5">
    <name type="scientific">Aspergillus calidoustus</name>
    <dbReference type="NCBI Taxonomy" id="454130"/>
    <lineage>
        <taxon>Eukaryota</taxon>
        <taxon>Fungi</taxon>
        <taxon>Dikarya</taxon>
        <taxon>Ascomycota</taxon>
        <taxon>Pezizomycotina</taxon>
        <taxon>Eurotiomycetes</taxon>
        <taxon>Eurotiomycetidae</taxon>
        <taxon>Eurotiales</taxon>
        <taxon>Aspergillaceae</taxon>
        <taxon>Aspergillus</taxon>
        <taxon>Aspergillus subgen. Nidulantes</taxon>
    </lineage>
</organism>
<dbReference type="AlphaFoldDB" id="A0A0U5CPW6"/>
<dbReference type="EMBL" id="CDMC01000006">
    <property type="protein sequence ID" value="CEN61373.1"/>
    <property type="molecule type" value="Genomic_DNA"/>
</dbReference>
<dbReference type="InterPro" id="IPR002168">
    <property type="entry name" value="Lipase_GDXG_HIS_AS"/>
</dbReference>
<dbReference type="OrthoDB" id="5354320at2759"/>
<dbReference type="Pfam" id="PF07859">
    <property type="entry name" value="Abhydrolase_3"/>
    <property type="match status" value="1"/>
</dbReference>
<dbReference type="SUPFAM" id="SSF53474">
    <property type="entry name" value="alpha/beta-Hydrolases"/>
    <property type="match status" value="1"/>
</dbReference>
<dbReference type="PROSITE" id="PS01173">
    <property type="entry name" value="LIPASE_GDXG_HIS"/>
    <property type="match status" value="1"/>
</dbReference>
<evidence type="ECO:0000313" key="4">
    <source>
        <dbReference type="EMBL" id="CEN61373.1"/>
    </source>
</evidence>
<comment type="similarity">
    <text evidence="1">Belongs to the 'GDXG' lipolytic enzyme family.</text>
</comment>
<dbReference type="InterPro" id="IPR029058">
    <property type="entry name" value="AB_hydrolase_fold"/>
</dbReference>
<reference evidence="5" key="1">
    <citation type="journal article" date="2016" name="Genome Announc.">
        <title>Draft genome sequences of fungus Aspergillus calidoustus.</title>
        <authorList>
            <person name="Horn F."/>
            <person name="Linde J."/>
            <person name="Mattern D.J."/>
            <person name="Walther G."/>
            <person name="Guthke R."/>
            <person name="Scherlach K."/>
            <person name="Martin K."/>
            <person name="Brakhage A.A."/>
            <person name="Petzke L."/>
            <person name="Valiante V."/>
        </authorList>
    </citation>
    <scope>NUCLEOTIDE SEQUENCE [LARGE SCALE GENOMIC DNA]</scope>
    <source>
        <strain evidence="5">SF006504</strain>
    </source>
</reference>
<gene>
    <name evidence="4" type="ORF">ASPCAL08027</name>
</gene>
<keyword evidence="2" id="KW-0378">Hydrolase</keyword>
<feature type="domain" description="Alpha/beta hydrolase fold-3" evidence="3">
    <location>
        <begin position="156"/>
        <end position="389"/>
    </location>
</feature>
<dbReference type="PANTHER" id="PTHR48081:SF25">
    <property type="entry name" value="PUTATIVE (AFU_ORTHOLOGUE AFUA_3G11560)-RELATED"/>
    <property type="match status" value="1"/>
</dbReference>
<dbReference type="OMA" id="KMANDNS"/>
<keyword evidence="5" id="KW-1185">Reference proteome</keyword>
<dbReference type="STRING" id="454130.A0A0U5CPW6"/>
<proteinExistence type="inferred from homology"/>
<accession>A0A0U5CPW6</accession>
<dbReference type="GO" id="GO:0016787">
    <property type="term" value="F:hydrolase activity"/>
    <property type="evidence" value="ECO:0007669"/>
    <property type="project" value="UniProtKB-KW"/>
</dbReference>